<dbReference type="EMBL" id="JAPDGR010001143">
    <property type="protein sequence ID" value="KAJ2985211.1"/>
    <property type="molecule type" value="Genomic_DNA"/>
</dbReference>
<evidence type="ECO:0000313" key="2">
    <source>
        <dbReference type="Proteomes" id="UP001143856"/>
    </source>
</evidence>
<accession>A0ACC1P124</accession>
<protein>
    <submittedName>
        <fullName evidence="1">Uncharacterized protein</fullName>
    </submittedName>
</protein>
<sequence length="347" mass="38439">MGWPHLFSFQANTAQDPNACQSPLAHVAVKSSPVNPFQLCWQPGSQSASNGIPRLTTAVQRRNHARLSEIVTRLQNFSGSVTELLAIASVQQQLDTAFADLNRAENQLKEVFRQFELQGHISKRQGCKQNCATRDLAKASQRIVQLTKELWDLQRRGTFTTNSKPLQQPKPSIISIAMCRVGTVIMVSPGCNHARQSGWQDSSVGTYLSELITRCSSCKPDQTFCGKLTIDSGLNAQSSSSTRRSPGVPQPPSLASLIQPTPEASRTANTLNGKCKFCTLYESEIRLADHIKQTLTDYNMALLFDEARLAVKAEMERAFQYAVDEAVRAYGIDGKGRDKALRTRKYF</sequence>
<keyword evidence="2" id="KW-1185">Reference proteome</keyword>
<reference evidence="1" key="1">
    <citation type="submission" date="2022-10" db="EMBL/GenBank/DDBJ databases">
        <title>Genome Sequence of Xylaria curta.</title>
        <authorList>
            <person name="Buettner E."/>
        </authorList>
    </citation>
    <scope>NUCLEOTIDE SEQUENCE</scope>
    <source>
        <strain evidence="1">Babe10</strain>
    </source>
</reference>
<comment type="caution">
    <text evidence="1">The sequence shown here is derived from an EMBL/GenBank/DDBJ whole genome shotgun (WGS) entry which is preliminary data.</text>
</comment>
<proteinExistence type="predicted"/>
<gene>
    <name evidence="1" type="ORF">NUW58_g5656</name>
</gene>
<dbReference type="Proteomes" id="UP001143856">
    <property type="component" value="Unassembled WGS sequence"/>
</dbReference>
<evidence type="ECO:0000313" key="1">
    <source>
        <dbReference type="EMBL" id="KAJ2985211.1"/>
    </source>
</evidence>
<organism evidence="1 2">
    <name type="scientific">Xylaria curta</name>
    <dbReference type="NCBI Taxonomy" id="42375"/>
    <lineage>
        <taxon>Eukaryota</taxon>
        <taxon>Fungi</taxon>
        <taxon>Dikarya</taxon>
        <taxon>Ascomycota</taxon>
        <taxon>Pezizomycotina</taxon>
        <taxon>Sordariomycetes</taxon>
        <taxon>Xylariomycetidae</taxon>
        <taxon>Xylariales</taxon>
        <taxon>Xylariaceae</taxon>
        <taxon>Xylaria</taxon>
    </lineage>
</organism>
<name>A0ACC1P124_9PEZI</name>